<comment type="caution">
    <text evidence="2">The sequence shown here is derived from an EMBL/GenBank/DDBJ whole genome shotgun (WGS) entry which is preliminary data.</text>
</comment>
<reference evidence="2" key="1">
    <citation type="submission" date="2023-06" db="EMBL/GenBank/DDBJ databases">
        <authorList>
            <consortium name="Lawrence Berkeley National Laboratory"/>
            <person name="Ahrendt S."/>
            <person name="Sahu N."/>
            <person name="Indic B."/>
            <person name="Wong-Bajracharya J."/>
            <person name="Merenyi Z."/>
            <person name="Ke H.-M."/>
            <person name="Monk M."/>
            <person name="Kocsube S."/>
            <person name="Drula E."/>
            <person name="Lipzen A."/>
            <person name="Balint B."/>
            <person name="Henrissat B."/>
            <person name="Andreopoulos B."/>
            <person name="Martin F.M."/>
            <person name="Harder C.B."/>
            <person name="Rigling D."/>
            <person name="Ford K.L."/>
            <person name="Foster G.D."/>
            <person name="Pangilinan J."/>
            <person name="Papanicolaou A."/>
            <person name="Barry K."/>
            <person name="LaButti K."/>
            <person name="Viragh M."/>
            <person name="Koriabine M."/>
            <person name="Yan M."/>
            <person name="Riley R."/>
            <person name="Champramary S."/>
            <person name="Plett K.L."/>
            <person name="Tsai I.J."/>
            <person name="Slot J."/>
            <person name="Sipos G."/>
            <person name="Plett J."/>
            <person name="Nagy L.G."/>
            <person name="Grigoriev I.V."/>
        </authorList>
    </citation>
    <scope>NUCLEOTIDE SEQUENCE</scope>
    <source>
        <strain evidence="2">CCBAS 213</strain>
    </source>
</reference>
<proteinExistence type="predicted"/>
<keyword evidence="1" id="KW-0732">Signal</keyword>
<feature type="chain" id="PRO_5041325288" evidence="1">
    <location>
        <begin position="26"/>
        <end position="234"/>
    </location>
</feature>
<feature type="signal peptide" evidence="1">
    <location>
        <begin position="1"/>
        <end position="25"/>
    </location>
</feature>
<dbReference type="RefSeq" id="XP_060327890.1">
    <property type="nucleotide sequence ID" value="XM_060469901.1"/>
</dbReference>
<dbReference type="AlphaFoldDB" id="A0AA39MYY7"/>
<sequence length="234" mass="26152">MARSLAGLRFLPFPLILVGMRIISQEPLTSDLKRSERFRSLIVNSASENHAIGCPTQDICHQARLRDRIGSVPFPGTLLSAEEWTPFRWSSSSNAVAPLRIPPDLSSNHSRSEIPRPYTPSPIFIPVPLSSRGHQEGGYSVTPDSLAAKETKKARPLYAHRGGGGGCSSNQREDGNAIGSQMMHQLYRIDRQDERLSSSNRPSRKRGYMIYWRIDSWSNCTSADMLDRQDSLKT</sequence>
<evidence type="ECO:0000256" key="1">
    <source>
        <dbReference type="SAM" id="SignalP"/>
    </source>
</evidence>
<evidence type="ECO:0000313" key="3">
    <source>
        <dbReference type="Proteomes" id="UP001175211"/>
    </source>
</evidence>
<evidence type="ECO:0000313" key="2">
    <source>
        <dbReference type="EMBL" id="KAK0452056.1"/>
    </source>
</evidence>
<dbReference type="EMBL" id="JAUEPS010000032">
    <property type="protein sequence ID" value="KAK0452056.1"/>
    <property type="molecule type" value="Genomic_DNA"/>
</dbReference>
<protein>
    <submittedName>
        <fullName evidence="2">Uncharacterized protein</fullName>
    </submittedName>
</protein>
<name>A0AA39MYY7_ARMTA</name>
<gene>
    <name evidence="2" type="ORF">EV420DRAFT_1482397</name>
</gene>
<organism evidence="2 3">
    <name type="scientific">Armillaria tabescens</name>
    <name type="common">Ringless honey mushroom</name>
    <name type="synonym">Agaricus tabescens</name>
    <dbReference type="NCBI Taxonomy" id="1929756"/>
    <lineage>
        <taxon>Eukaryota</taxon>
        <taxon>Fungi</taxon>
        <taxon>Dikarya</taxon>
        <taxon>Basidiomycota</taxon>
        <taxon>Agaricomycotina</taxon>
        <taxon>Agaricomycetes</taxon>
        <taxon>Agaricomycetidae</taxon>
        <taxon>Agaricales</taxon>
        <taxon>Marasmiineae</taxon>
        <taxon>Physalacriaceae</taxon>
        <taxon>Desarmillaria</taxon>
    </lineage>
</organism>
<keyword evidence="3" id="KW-1185">Reference proteome</keyword>
<accession>A0AA39MYY7</accession>
<dbReference type="GeneID" id="85353449"/>
<dbReference type="Proteomes" id="UP001175211">
    <property type="component" value="Unassembled WGS sequence"/>
</dbReference>